<evidence type="ECO:0000313" key="2">
    <source>
        <dbReference type="EMBL" id="AAG13327.1"/>
    </source>
</evidence>
<organism evidence="2">
    <name type="scientific">Gillichthys mirabilis</name>
    <name type="common">Long-jawed mudsucker</name>
    <dbReference type="NCBI Taxonomy" id="8222"/>
    <lineage>
        <taxon>Eukaryota</taxon>
        <taxon>Metazoa</taxon>
        <taxon>Chordata</taxon>
        <taxon>Craniata</taxon>
        <taxon>Vertebrata</taxon>
        <taxon>Euteleostomi</taxon>
        <taxon>Actinopterygii</taxon>
        <taxon>Neopterygii</taxon>
        <taxon>Teleostei</taxon>
        <taxon>Neoteleostei</taxon>
        <taxon>Acanthomorphata</taxon>
        <taxon>Gobiaria</taxon>
        <taxon>Gobiiformes</taxon>
        <taxon>Gobioidei</taxon>
        <taxon>Gobiidae</taxon>
        <taxon>Gobionellinae</taxon>
        <taxon>Gillichthys</taxon>
    </lineage>
</organism>
<dbReference type="InterPro" id="IPR016187">
    <property type="entry name" value="CTDL_fold"/>
</dbReference>
<dbReference type="PROSITE" id="PS50041">
    <property type="entry name" value="C_TYPE_LECTIN_2"/>
    <property type="match status" value="1"/>
</dbReference>
<feature type="non-terminal residue" evidence="2">
    <location>
        <position position="1"/>
    </location>
</feature>
<accession>Q9DFM8</accession>
<feature type="domain" description="C-type lectin" evidence="1">
    <location>
        <begin position="1"/>
        <end position="72"/>
    </location>
</feature>
<dbReference type="Pfam" id="PF00059">
    <property type="entry name" value="Lectin_C"/>
    <property type="match status" value="1"/>
</dbReference>
<dbReference type="Gene3D" id="3.10.100.10">
    <property type="entry name" value="Mannose-Binding Protein A, subunit A"/>
    <property type="match status" value="1"/>
</dbReference>
<protein>
    <submittedName>
        <fullName evidence="2">Mannose receptor C type 2</fullName>
    </submittedName>
</protein>
<dbReference type="InterPro" id="IPR016186">
    <property type="entry name" value="C-type_lectin-like/link_sf"/>
</dbReference>
<dbReference type="AlphaFoldDB" id="Q9DFM8"/>
<dbReference type="EMBL" id="AF266207">
    <property type="protein sequence ID" value="AAG13327.1"/>
    <property type="molecule type" value="mRNA"/>
</dbReference>
<reference evidence="2" key="1">
    <citation type="journal article" date="2001" name="Proc. Natl. Acad. Sci. U.S.A.">
        <title>Hypoxia-induced gene expression profiling in the euryoxic fish Gillichthys mirabilis.</title>
        <authorList>
            <person name="Gracey A.Y."/>
            <person name="Troll J.V."/>
            <person name="Somero G.N."/>
        </authorList>
    </citation>
    <scope>NUCLEOTIDE SEQUENCE</scope>
    <source>
        <tissue evidence="2">Liver</tissue>
    </source>
</reference>
<name>Q9DFM8_GILMI</name>
<sequence>RHRMEIHCQSLGGTLAAIHNALEADFVSRLARQQSAWIGLSDAANEGQWLWSNSDPLTYTNWCPREPNNDGRAALWNY</sequence>
<evidence type="ECO:0000259" key="1">
    <source>
        <dbReference type="PROSITE" id="PS50041"/>
    </source>
</evidence>
<dbReference type="InterPro" id="IPR050111">
    <property type="entry name" value="C-type_lectin/snaclec_domain"/>
</dbReference>
<dbReference type="InterPro" id="IPR001304">
    <property type="entry name" value="C-type_lectin-like"/>
</dbReference>
<dbReference type="PANTHER" id="PTHR22803">
    <property type="entry name" value="MANNOSE, PHOSPHOLIPASE, LECTIN RECEPTOR RELATED"/>
    <property type="match status" value="1"/>
</dbReference>
<keyword evidence="2" id="KW-0675">Receptor</keyword>
<dbReference type="CDD" id="cd00037">
    <property type="entry name" value="CLECT"/>
    <property type="match status" value="1"/>
</dbReference>
<proteinExistence type="evidence at transcript level"/>
<dbReference type="SUPFAM" id="SSF56436">
    <property type="entry name" value="C-type lectin-like"/>
    <property type="match status" value="1"/>
</dbReference>